<dbReference type="EMBL" id="CM001475">
    <property type="protein sequence ID" value="EIC30812.1"/>
    <property type="molecule type" value="Genomic_DNA"/>
</dbReference>
<name>H8GNQ6_METAL</name>
<dbReference type="AlphaFoldDB" id="H8GNQ6"/>
<gene>
    <name evidence="1" type="ORF">Metal_3137</name>
</gene>
<keyword evidence="2" id="KW-1185">Reference proteome</keyword>
<dbReference type="Proteomes" id="UP000005090">
    <property type="component" value="Chromosome"/>
</dbReference>
<reference evidence="1 2" key="1">
    <citation type="journal article" date="2013" name="Genome Announc.">
        <title>Genome Sequence of the Obligate Gammaproteobacterial Methanotroph Methylomicrobium album Strain BG8.</title>
        <authorList>
            <person name="Kits K.D."/>
            <person name="Kalyuzhnaya M.G."/>
            <person name="Klotz M.G."/>
            <person name="Jetten M.S."/>
            <person name="Op den Camp H.J."/>
            <person name="Vuilleumier S."/>
            <person name="Bringel F."/>
            <person name="Dispirito A.A."/>
            <person name="Murrell J.C."/>
            <person name="Bruce D."/>
            <person name="Cheng J.F."/>
            <person name="Copeland A."/>
            <person name="Goodwin L."/>
            <person name="Hauser L."/>
            <person name="Lajus A."/>
            <person name="Land M.L."/>
            <person name="Lapidus A."/>
            <person name="Lucas S."/>
            <person name="Medigue C."/>
            <person name="Pitluck S."/>
            <person name="Woyke T."/>
            <person name="Zeytun A."/>
            <person name="Stein L.Y."/>
        </authorList>
    </citation>
    <scope>NUCLEOTIDE SEQUENCE [LARGE SCALE GENOMIC DNA]</scope>
    <source>
        <strain evidence="1 2">BG8</strain>
    </source>
</reference>
<proteinExistence type="predicted"/>
<sequence>MPGGIFEAVKVFLALAKITEPATAPLAPMPHPYKEGQNRQEVLRLPPRLDDWVGADNPVRAMDAYVEPRRSGTRFLCPTYAAWEEAVQARIQQQNGVFRNTYPSGSPFTGSSQ</sequence>
<evidence type="ECO:0000313" key="1">
    <source>
        <dbReference type="EMBL" id="EIC30812.1"/>
    </source>
</evidence>
<evidence type="ECO:0000313" key="2">
    <source>
        <dbReference type="Proteomes" id="UP000005090"/>
    </source>
</evidence>
<protein>
    <submittedName>
        <fullName evidence="1">Uncharacterized protein</fullName>
    </submittedName>
</protein>
<accession>H8GNQ6</accession>
<organism evidence="1 2">
    <name type="scientific">Methylomicrobium album BG8</name>
    <dbReference type="NCBI Taxonomy" id="686340"/>
    <lineage>
        <taxon>Bacteria</taxon>
        <taxon>Pseudomonadati</taxon>
        <taxon>Pseudomonadota</taxon>
        <taxon>Gammaproteobacteria</taxon>
        <taxon>Methylococcales</taxon>
        <taxon>Methylococcaceae</taxon>
        <taxon>Methylomicrobium</taxon>
    </lineage>
</organism>
<dbReference type="HOGENOM" id="CLU_2130530_0_0_6"/>